<keyword evidence="3" id="KW-1185">Reference proteome</keyword>
<organism evidence="2 3">
    <name type="scientific">Tahibacter amnicola</name>
    <dbReference type="NCBI Taxonomy" id="2976241"/>
    <lineage>
        <taxon>Bacteria</taxon>
        <taxon>Pseudomonadati</taxon>
        <taxon>Pseudomonadota</taxon>
        <taxon>Gammaproteobacteria</taxon>
        <taxon>Lysobacterales</taxon>
        <taxon>Rhodanobacteraceae</taxon>
        <taxon>Tahibacter</taxon>
    </lineage>
</organism>
<protein>
    <recommendedName>
        <fullName evidence="4">PQ loop repeat protein</fullName>
    </recommendedName>
</protein>
<evidence type="ECO:0008006" key="4">
    <source>
        <dbReference type="Google" id="ProtNLM"/>
    </source>
</evidence>
<evidence type="ECO:0000313" key="2">
    <source>
        <dbReference type="EMBL" id="UXI67060.1"/>
    </source>
</evidence>
<feature type="transmembrane region" description="Helical" evidence="1">
    <location>
        <begin position="6"/>
        <end position="24"/>
    </location>
</feature>
<evidence type="ECO:0000256" key="1">
    <source>
        <dbReference type="SAM" id="Phobius"/>
    </source>
</evidence>
<dbReference type="EMBL" id="CP104694">
    <property type="protein sequence ID" value="UXI67060.1"/>
    <property type="molecule type" value="Genomic_DNA"/>
</dbReference>
<dbReference type="RefSeq" id="WP_261694036.1">
    <property type="nucleotide sequence ID" value="NZ_CP104694.1"/>
</dbReference>
<accession>A0ABY6BFC9</accession>
<keyword evidence="1" id="KW-0472">Membrane</keyword>
<reference evidence="2" key="1">
    <citation type="submission" date="2022-09" db="EMBL/GenBank/DDBJ databases">
        <title>Tahibacter sp. nov., isolated from a fresh water.</title>
        <authorList>
            <person name="Baek J.H."/>
            <person name="Lee J.K."/>
            <person name="Kim J.M."/>
            <person name="Jeon C.O."/>
        </authorList>
    </citation>
    <scope>NUCLEOTIDE SEQUENCE</scope>
    <source>
        <strain evidence="2">W38</strain>
    </source>
</reference>
<feature type="transmembrane region" description="Helical" evidence="1">
    <location>
        <begin position="36"/>
        <end position="55"/>
    </location>
</feature>
<evidence type="ECO:0000313" key="3">
    <source>
        <dbReference type="Proteomes" id="UP001064632"/>
    </source>
</evidence>
<sequence length="87" mass="9475">MNAADLIGCTSTLILIITLGRQVVLHWRCPDRSRGARWLFFGQMAASIGFIIYSAMVDSTLFVVTNCLILLTAITGFVIALRKAEGA</sequence>
<keyword evidence="1" id="KW-0812">Transmembrane</keyword>
<feature type="transmembrane region" description="Helical" evidence="1">
    <location>
        <begin position="61"/>
        <end position="81"/>
    </location>
</feature>
<keyword evidence="1" id="KW-1133">Transmembrane helix</keyword>
<gene>
    <name evidence="2" type="ORF">N4264_20245</name>
</gene>
<name>A0ABY6BFC9_9GAMM</name>
<proteinExistence type="predicted"/>
<dbReference type="Proteomes" id="UP001064632">
    <property type="component" value="Chromosome"/>
</dbReference>